<dbReference type="EMBL" id="CP040442">
    <property type="protein sequence ID" value="QOW11273.1"/>
    <property type="molecule type" value="Genomic_DNA"/>
</dbReference>
<evidence type="ECO:0008006" key="4">
    <source>
        <dbReference type="Google" id="ProtNLM"/>
    </source>
</evidence>
<evidence type="ECO:0000256" key="1">
    <source>
        <dbReference type="SAM" id="Phobius"/>
    </source>
</evidence>
<accession>A0A7M2YD16</accession>
<reference evidence="2 3" key="1">
    <citation type="submission" date="2019-05" db="EMBL/GenBank/DDBJ databases">
        <title>Chryseobacterium sp. isolated from King George Island, maritime Antarctica.</title>
        <authorList>
            <person name="Peng X."/>
        </authorList>
    </citation>
    <scope>NUCLEOTIDE SEQUENCE [LARGE SCALE GENOMIC DNA]</scope>
    <source>
        <strain evidence="2 3">7-3A</strain>
    </source>
</reference>
<feature type="transmembrane region" description="Helical" evidence="1">
    <location>
        <begin position="89"/>
        <end position="109"/>
    </location>
</feature>
<dbReference type="KEGG" id="kfa:Q73A0000_13355"/>
<name>A0A7M2YD16_9FLAO</name>
<evidence type="ECO:0000313" key="2">
    <source>
        <dbReference type="EMBL" id="QOW11273.1"/>
    </source>
</evidence>
<keyword evidence="1" id="KW-0812">Transmembrane</keyword>
<gene>
    <name evidence="2" type="ORF">Q73A0000_13355</name>
</gene>
<dbReference type="PROSITE" id="PS51257">
    <property type="entry name" value="PROKAR_LIPOPROTEIN"/>
    <property type="match status" value="1"/>
</dbReference>
<evidence type="ECO:0000313" key="3">
    <source>
        <dbReference type="Proteomes" id="UP000594195"/>
    </source>
</evidence>
<organism evidence="2 3">
    <name type="scientific">Kaistella flava</name>
    <name type="common">ex Peng et al. 2021</name>
    <dbReference type="NCBI Taxonomy" id="2038776"/>
    <lineage>
        <taxon>Bacteria</taxon>
        <taxon>Pseudomonadati</taxon>
        <taxon>Bacteroidota</taxon>
        <taxon>Flavobacteriia</taxon>
        <taxon>Flavobacteriales</taxon>
        <taxon>Weeksellaceae</taxon>
        <taxon>Chryseobacterium group</taxon>
        <taxon>Kaistella</taxon>
    </lineage>
</organism>
<keyword evidence="1" id="KW-0472">Membrane</keyword>
<dbReference type="Proteomes" id="UP000594195">
    <property type="component" value="Chromosome"/>
</dbReference>
<sequence length="116" mass="12626">MKSIFTSLTLSSMILLSSCTTTLVSNKKKEIDSALQTGKTYTFVKNNGTQEKFRILKIEEDKITGKNDDEKNFVIEKADISKIKKSNTIGTVLIVVGALAAAVLIPAYVSNKPVGQ</sequence>
<proteinExistence type="predicted"/>
<protein>
    <recommendedName>
        <fullName evidence="4">Lipoprotein</fullName>
    </recommendedName>
</protein>
<keyword evidence="1" id="KW-1133">Transmembrane helix</keyword>
<keyword evidence="3" id="KW-1185">Reference proteome</keyword>
<dbReference type="RefSeq" id="WP_193811455.1">
    <property type="nucleotide sequence ID" value="NZ_CP040442.1"/>
</dbReference>
<dbReference type="AlphaFoldDB" id="A0A7M2YD16"/>